<name>A0A2G6E4D5_9BACT</name>
<comment type="similarity">
    <text evidence="1 11">Belongs to the GHMP kinase family. GalK subfamily.</text>
</comment>
<dbReference type="EMBL" id="PDPS01000030">
    <property type="protein sequence ID" value="PID56925.1"/>
    <property type="molecule type" value="Genomic_DNA"/>
</dbReference>
<dbReference type="PANTHER" id="PTHR10457">
    <property type="entry name" value="MEVALONATE KINASE/GALACTOKINASE"/>
    <property type="match status" value="1"/>
</dbReference>
<gene>
    <name evidence="11" type="primary">galK</name>
    <name evidence="16" type="ORF">CSB45_09270</name>
</gene>
<feature type="site" description="Transition state stabilizer" evidence="11">
    <location>
        <position position="22"/>
    </location>
</feature>
<dbReference type="PRINTS" id="PR00473">
    <property type="entry name" value="GALCTOKINASE"/>
</dbReference>
<dbReference type="InterPro" id="IPR019539">
    <property type="entry name" value="GalKase_N"/>
</dbReference>
<accession>A0A2G6E4D5</accession>
<comment type="function">
    <text evidence="11">Catalyzes the transfer of the gamma-phosphate of ATP to D-galactose to form alpha-D-galactose-1-phosphate (Gal-1-P).</text>
</comment>
<dbReference type="EC" id="2.7.1.6" evidence="11 12"/>
<keyword evidence="9 11" id="KW-0299">Galactose metabolism</keyword>
<evidence type="ECO:0000313" key="16">
    <source>
        <dbReference type="EMBL" id="PID56925.1"/>
    </source>
</evidence>
<evidence type="ECO:0000256" key="1">
    <source>
        <dbReference type="ARBA" id="ARBA00006566"/>
    </source>
</evidence>
<dbReference type="UniPathway" id="UPA00214"/>
<evidence type="ECO:0000256" key="12">
    <source>
        <dbReference type="NCBIfam" id="TIGR00131"/>
    </source>
</evidence>
<evidence type="ECO:0000256" key="4">
    <source>
        <dbReference type="ARBA" id="ARBA00022723"/>
    </source>
</evidence>
<dbReference type="PROSITE" id="PS00627">
    <property type="entry name" value="GHMP_KINASES_ATP"/>
    <property type="match status" value="1"/>
</dbReference>
<dbReference type="InterPro" id="IPR020568">
    <property type="entry name" value="Ribosomal_Su5_D2-typ_SF"/>
</dbReference>
<feature type="binding site" evidence="11">
    <location>
        <begin position="114"/>
        <end position="120"/>
    </location>
    <ligand>
        <name>ATP</name>
        <dbReference type="ChEBI" id="CHEBI:30616"/>
    </ligand>
</feature>
<evidence type="ECO:0000256" key="11">
    <source>
        <dbReference type="HAMAP-Rule" id="MF_00246"/>
    </source>
</evidence>
<dbReference type="SUPFAM" id="SSF55060">
    <property type="entry name" value="GHMP Kinase, C-terminal domain"/>
    <property type="match status" value="1"/>
</dbReference>
<dbReference type="Pfam" id="PF00288">
    <property type="entry name" value="GHMP_kinases_N"/>
    <property type="match status" value="1"/>
</dbReference>
<keyword evidence="6 11" id="KW-0418">Kinase</keyword>
<comment type="pathway">
    <text evidence="11">Carbohydrate metabolism; galactose metabolism.</text>
</comment>
<dbReference type="FunFam" id="3.30.230.10:FF:000017">
    <property type="entry name" value="Galactokinase"/>
    <property type="match status" value="1"/>
</dbReference>
<evidence type="ECO:0000256" key="10">
    <source>
        <dbReference type="ARBA" id="ARBA00023277"/>
    </source>
</evidence>
<keyword evidence="7 11" id="KW-0067">ATP-binding</keyword>
<dbReference type="InterPro" id="IPR014721">
    <property type="entry name" value="Ribsml_uS5_D2-typ_fold_subgr"/>
</dbReference>
<dbReference type="SUPFAM" id="SSF54211">
    <property type="entry name" value="Ribosomal protein S5 domain 2-like"/>
    <property type="match status" value="1"/>
</dbReference>
<protein>
    <recommendedName>
        <fullName evidence="11 12">Galactokinase</fullName>
        <ecNumber evidence="11 12">2.7.1.6</ecNumber>
    </recommendedName>
    <alternativeName>
        <fullName evidence="11">Galactose kinase</fullName>
    </alternativeName>
</protein>
<evidence type="ECO:0000259" key="14">
    <source>
        <dbReference type="Pfam" id="PF08544"/>
    </source>
</evidence>
<dbReference type="InterPro" id="IPR019741">
    <property type="entry name" value="Galactokinase_CS"/>
</dbReference>
<dbReference type="AlphaFoldDB" id="A0A2G6E4D5"/>
<comment type="catalytic activity">
    <reaction evidence="11">
        <text>alpha-D-galactose + ATP = alpha-D-galactose 1-phosphate + ADP + H(+)</text>
        <dbReference type="Rhea" id="RHEA:13553"/>
        <dbReference type="ChEBI" id="CHEBI:15378"/>
        <dbReference type="ChEBI" id="CHEBI:28061"/>
        <dbReference type="ChEBI" id="CHEBI:30616"/>
        <dbReference type="ChEBI" id="CHEBI:58336"/>
        <dbReference type="ChEBI" id="CHEBI:456216"/>
        <dbReference type="EC" id="2.7.1.6"/>
    </reaction>
</comment>
<dbReference type="Gene3D" id="3.30.230.10">
    <property type="match status" value="1"/>
</dbReference>
<evidence type="ECO:0000259" key="15">
    <source>
        <dbReference type="Pfam" id="PF10509"/>
    </source>
</evidence>
<dbReference type="InterPro" id="IPR006204">
    <property type="entry name" value="GHMP_kinase_N_dom"/>
</dbReference>
<keyword evidence="3 11" id="KW-0808">Transferase</keyword>
<dbReference type="InterPro" id="IPR013750">
    <property type="entry name" value="GHMP_kinase_C_dom"/>
</dbReference>
<dbReference type="GO" id="GO:0004335">
    <property type="term" value="F:galactokinase activity"/>
    <property type="evidence" value="ECO:0007669"/>
    <property type="project" value="UniProtKB-UniRule"/>
</dbReference>
<dbReference type="InterPro" id="IPR022963">
    <property type="entry name" value="Galactokinase_bac"/>
</dbReference>
<dbReference type="Gene3D" id="3.30.70.890">
    <property type="entry name" value="GHMP kinase, C-terminal domain"/>
    <property type="match status" value="1"/>
</dbReference>
<evidence type="ECO:0000256" key="6">
    <source>
        <dbReference type="ARBA" id="ARBA00022777"/>
    </source>
</evidence>
<evidence type="ECO:0000256" key="3">
    <source>
        <dbReference type="ARBA" id="ARBA00022679"/>
    </source>
</evidence>
<dbReference type="HAMAP" id="MF_00246">
    <property type="entry name" value="Galactokinase"/>
    <property type="match status" value="1"/>
</dbReference>
<feature type="domain" description="GHMP kinase N-terminal" evidence="13">
    <location>
        <begin position="85"/>
        <end position="171"/>
    </location>
</feature>
<dbReference type="GO" id="GO:0005524">
    <property type="term" value="F:ATP binding"/>
    <property type="evidence" value="ECO:0007669"/>
    <property type="project" value="UniProtKB-UniRule"/>
</dbReference>
<dbReference type="PRINTS" id="PR00959">
    <property type="entry name" value="MEVGALKINASE"/>
</dbReference>
<evidence type="ECO:0000256" key="9">
    <source>
        <dbReference type="ARBA" id="ARBA00023144"/>
    </source>
</evidence>
<dbReference type="GO" id="GO:0000287">
    <property type="term" value="F:magnesium ion binding"/>
    <property type="evidence" value="ECO:0007669"/>
    <property type="project" value="UniProtKB-UniRule"/>
</dbReference>
<comment type="subcellular location">
    <subcellularLocation>
        <location evidence="11">Cytoplasm</location>
    </subcellularLocation>
</comment>
<dbReference type="InterPro" id="IPR036554">
    <property type="entry name" value="GHMP_kinase_C_sf"/>
</dbReference>
<feature type="domain" description="Galactokinase N-terminal" evidence="15">
    <location>
        <begin position="4"/>
        <end position="48"/>
    </location>
</feature>
<dbReference type="GO" id="GO:0006012">
    <property type="term" value="P:galactose metabolic process"/>
    <property type="evidence" value="ECO:0007669"/>
    <property type="project" value="UniProtKB-UniRule"/>
</dbReference>
<evidence type="ECO:0000256" key="7">
    <source>
        <dbReference type="ARBA" id="ARBA00022840"/>
    </source>
</evidence>
<feature type="domain" description="GHMP kinase C-terminal" evidence="14">
    <location>
        <begin position="274"/>
        <end position="350"/>
    </location>
</feature>
<keyword evidence="2 11" id="KW-0963">Cytoplasm</keyword>
<dbReference type="PIRSF" id="PIRSF000530">
    <property type="entry name" value="Galactokinase"/>
    <property type="match status" value="1"/>
</dbReference>
<keyword evidence="4 11" id="KW-0479">Metal-binding</keyword>
<dbReference type="NCBIfam" id="NF003705">
    <property type="entry name" value="PRK05322.1"/>
    <property type="match status" value="1"/>
</dbReference>
<reference evidence="16 17" key="1">
    <citation type="submission" date="2017-10" db="EMBL/GenBank/DDBJ databases">
        <title>Novel microbial diversity and functional potential in the marine mammal oral microbiome.</title>
        <authorList>
            <person name="Dudek N.K."/>
            <person name="Sun C.L."/>
            <person name="Burstein D."/>
            <person name="Kantor R.S."/>
            <person name="Aliaga Goltsman D.S."/>
            <person name="Bik E.M."/>
            <person name="Thomas B.C."/>
            <person name="Banfield J.F."/>
            <person name="Relman D.A."/>
        </authorList>
    </citation>
    <scope>NUCLEOTIDE SEQUENCE [LARGE SCALE GENOMIC DNA]</scope>
    <source>
        <strain evidence="16">DOLZORAL124_49_17</strain>
    </source>
</reference>
<feature type="binding site" evidence="11">
    <location>
        <begin position="28"/>
        <end position="31"/>
    </location>
    <ligand>
        <name>substrate</name>
    </ligand>
</feature>
<dbReference type="PANTHER" id="PTHR10457:SF7">
    <property type="entry name" value="GALACTOKINASE-RELATED"/>
    <property type="match status" value="1"/>
</dbReference>
<evidence type="ECO:0000259" key="13">
    <source>
        <dbReference type="Pfam" id="PF00288"/>
    </source>
</evidence>
<feature type="binding site" evidence="11">
    <location>
        <position position="152"/>
    </location>
    <ligand>
        <name>Mg(2+)</name>
        <dbReference type="ChEBI" id="CHEBI:18420"/>
    </ligand>
</feature>
<dbReference type="Proteomes" id="UP000229740">
    <property type="component" value="Unassembled WGS sequence"/>
</dbReference>
<dbReference type="PROSITE" id="PS00106">
    <property type="entry name" value="GALACTOKINASE"/>
    <property type="match status" value="1"/>
</dbReference>
<dbReference type="GO" id="GO:0005829">
    <property type="term" value="C:cytosol"/>
    <property type="evidence" value="ECO:0007669"/>
    <property type="project" value="TreeGrafter"/>
</dbReference>
<keyword evidence="10 11" id="KW-0119">Carbohydrate metabolism</keyword>
<dbReference type="Pfam" id="PF10509">
    <property type="entry name" value="GalKase_gal_bdg"/>
    <property type="match status" value="1"/>
</dbReference>
<sequence length="379" mass="41816">MLQSFAKEFGMPVQTLVSAPGRVNLIGEHTDYNDGCVLPMAINKRITIGGALRNDDRGCVYSVNFGRREEFSLSSLQKQDGWIDYIKGVVDELQKAGYTLRGFNAVLYGDIPQGAGLSSSAALEVATAFFLAQLHEIDMPGEEMAKLCQRAENNFVSMNCGIMDQFISRLGKKNHALYIDCRDLSSQQVSCDLGEYIVVICNSNVEHKLVDSAYNERRSQCEEGVRLLKKALPDIRTLRDVSPAKLAEHSALLPSLLYQRCKHVVSENERVANAIDALKKNDIESFGRFLNQSHASLRDDYDVSCQEVDFLVDIAQNFEGVAGARITGGGFGGCTVNIVKESVSEEFQETLLHDYAEKTNIVAEIYTSKAEGGACLEDL</sequence>
<organism evidence="16 17">
    <name type="scientific">candidate division KSB3 bacterium</name>
    <dbReference type="NCBI Taxonomy" id="2044937"/>
    <lineage>
        <taxon>Bacteria</taxon>
        <taxon>candidate division KSB3</taxon>
    </lineage>
</organism>
<evidence type="ECO:0000256" key="2">
    <source>
        <dbReference type="ARBA" id="ARBA00022490"/>
    </source>
</evidence>
<feature type="binding site" evidence="11">
    <location>
        <position position="214"/>
    </location>
    <ligand>
        <name>substrate</name>
    </ligand>
</feature>
<dbReference type="FunFam" id="3.30.70.890:FF:000001">
    <property type="entry name" value="Galactokinase"/>
    <property type="match status" value="1"/>
</dbReference>
<proteinExistence type="inferred from homology"/>
<dbReference type="NCBIfam" id="TIGR00131">
    <property type="entry name" value="gal_kin"/>
    <property type="match status" value="1"/>
</dbReference>
<keyword evidence="5 11" id="KW-0547">Nucleotide-binding</keyword>
<evidence type="ECO:0000256" key="5">
    <source>
        <dbReference type="ARBA" id="ARBA00022741"/>
    </source>
</evidence>
<keyword evidence="8 11" id="KW-0460">Magnesium</keyword>
<comment type="caution">
    <text evidence="16">The sequence shown here is derived from an EMBL/GenBank/DDBJ whole genome shotgun (WGS) entry which is preliminary data.</text>
</comment>
<dbReference type="InterPro" id="IPR006203">
    <property type="entry name" value="GHMP_knse_ATP-bd_CS"/>
</dbReference>
<evidence type="ECO:0000256" key="8">
    <source>
        <dbReference type="ARBA" id="ARBA00022842"/>
    </source>
</evidence>
<dbReference type="Pfam" id="PF08544">
    <property type="entry name" value="GHMP_kinases_C"/>
    <property type="match status" value="1"/>
</dbReference>
<feature type="binding site" evidence="11">
    <location>
        <position position="62"/>
    </location>
    <ligand>
        <name>ATP</name>
        <dbReference type="ChEBI" id="CHEBI:30616"/>
    </ligand>
</feature>
<feature type="active site" description="Proton acceptor" evidence="11">
    <location>
        <position position="164"/>
    </location>
</feature>
<feature type="binding site" evidence="11">
    <location>
        <position position="120"/>
    </location>
    <ligand>
        <name>Mg(2+)</name>
        <dbReference type="ChEBI" id="CHEBI:18420"/>
    </ligand>
</feature>
<dbReference type="InterPro" id="IPR000705">
    <property type="entry name" value="Galactokinase"/>
</dbReference>
<dbReference type="InterPro" id="IPR006206">
    <property type="entry name" value="Mevalonate/galactokinase"/>
</dbReference>
<evidence type="ECO:0000313" key="17">
    <source>
        <dbReference type="Proteomes" id="UP000229740"/>
    </source>
</evidence>